<dbReference type="RefSeq" id="WP_380842733.1">
    <property type="nucleotide sequence ID" value="NZ_JBHSFP010000015.1"/>
</dbReference>
<evidence type="ECO:0000313" key="3">
    <source>
        <dbReference type="Proteomes" id="UP001596004"/>
    </source>
</evidence>
<comment type="caution">
    <text evidence="2">The sequence shown here is derived from an EMBL/GenBank/DDBJ whole genome shotgun (WGS) entry which is preliminary data.</text>
</comment>
<keyword evidence="3" id="KW-1185">Reference proteome</keyword>
<dbReference type="Proteomes" id="UP001596004">
    <property type="component" value="Unassembled WGS sequence"/>
</dbReference>
<evidence type="ECO:0000313" key="2">
    <source>
        <dbReference type="EMBL" id="MFC4533347.1"/>
    </source>
</evidence>
<reference evidence="3" key="1">
    <citation type="journal article" date="2019" name="Int. J. Syst. Evol. Microbiol.">
        <title>The Global Catalogue of Microorganisms (GCM) 10K type strain sequencing project: providing services to taxonomists for standard genome sequencing and annotation.</title>
        <authorList>
            <consortium name="The Broad Institute Genomics Platform"/>
            <consortium name="The Broad Institute Genome Sequencing Center for Infectious Disease"/>
            <person name="Wu L."/>
            <person name="Ma J."/>
        </authorList>
    </citation>
    <scope>NUCLEOTIDE SEQUENCE [LARGE SCALE GENOMIC DNA]</scope>
    <source>
        <strain evidence="3">CGMCC 4.7132</strain>
    </source>
</reference>
<accession>A0ABV9CKH0</accession>
<protein>
    <submittedName>
        <fullName evidence="2">Uncharacterized protein</fullName>
    </submittedName>
</protein>
<evidence type="ECO:0000256" key="1">
    <source>
        <dbReference type="SAM" id="MobiDB-lite"/>
    </source>
</evidence>
<feature type="compositionally biased region" description="Low complexity" evidence="1">
    <location>
        <begin position="12"/>
        <end position="24"/>
    </location>
</feature>
<feature type="region of interest" description="Disordered" evidence="1">
    <location>
        <begin position="1"/>
        <end position="86"/>
    </location>
</feature>
<feature type="compositionally biased region" description="Basic and acidic residues" evidence="1">
    <location>
        <begin position="66"/>
        <end position="78"/>
    </location>
</feature>
<organism evidence="2 3">
    <name type="scientific">Sphaerisporangium dianthi</name>
    <dbReference type="NCBI Taxonomy" id="1436120"/>
    <lineage>
        <taxon>Bacteria</taxon>
        <taxon>Bacillati</taxon>
        <taxon>Actinomycetota</taxon>
        <taxon>Actinomycetes</taxon>
        <taxon>Streptosporangiales</taxon>
        <taxon>Streptosporangiaceae</taxon>
        <taxon>Sphaerisporangium</taxon>
    </lineage>
</organism>
<proteinExistence type="predicted"/>
<name>A0ABV9CKH0_9ACTN</name>
<gene>
    <name evidence="2" type="ORF">ACFO60_21445</name>
</gene>
<dbReference type="EMBL" id="JBHSFP010000015">
    <property type="protein sequence ID" value="MFC4533347.1"/>
    <property type="molecule type" value="Genomic_DNA"/>
</dbReference>
<sequence>MRNPKAKRVWGTSVRTSNNSWTRRSSLHTWAGSARPPYVGQSGPGAAREQRLPQGPGGVDAHPAPRHRDLGETPEPGHRPGGAGFRRVRILQQEHLPLTQAVAQPGDERHRVVE</sequence>